<evidence type="ECO:0000256" key="9">
    <source>
        <dbReference type="SAM" id="MobiDB-lite"/>
    </source>
</evidence>
<dbReference type="NCBIfam" id="TIGR01051">
    <property type="entry name" value="topA_bact"/>
    <property type="match status" value="1"/>
</dbReference>
<dbReference type="InterPro" id="IPR013826">
    <property type="entry name" value="Topo_IA_cen_sub3"/>
</dbReference>
<dbReference type="Gene3D" id="3.40.50.140">
    <property type="match status" value="1"/>
</dbReference>
<dbReference type="InterPro" id="IPR000380">
    <property type="entry name" value="Topo_IA"/>
</dbReference>
<keyword evidence="7 8" id="KW-0413">Isomerase</keyword>
<feature type="domain" description="Topo IA-type catalytic" evidence="11">
    <location>
        <begin position="133"/>
        <end position="562"/>
    </location>
</feature>
<gene>
    <name evidence="12" type="primary">topA_2</name>
    <name evidence="8" type="synonym">topA</name>
    <name evidence="12" type="ORF">NCTC10717_00815</name>
</gene>
<reference evidence="12 13" key="1">
    <citation type="submission" date="2018-06" db="EMBL/GenBank/DDBJ databases">
        <authorList>
            <consortium name="Pathogen Informatics"/>
            <person name="Doyle S."/>
        </authorList>
    </citation>
    <scope>NUCLEOTIDE SEQUENCE [LARGE SCALE GENOMIC DNA]</scope>
    <source>
        <strain evidence="12 13">NCTC10717</strain>
    </source>
</reference>
<dbReference type="InterPro" id="IPR028612">
    <property type="entry name" value="Topoisom_1_IA"/>
</dbReference>
<dbReference type="Proteomes" id="UP000254575">
    <property type="component" value="Unassembled WGS sequence"/>
</dbReference>
<dbReference type="InterPro" id="IPR023406">
    <property type="entry name" value="Topo_IA_AS"/>
</dbReference>
<dbReference type="Pfam" id="PF01131">
    <property type="entry name" value="Topoisom_bac"/>
    <property type="match status" value="1"/>
</dbReference>
<name>A0A380MVB9_9GAMM</name>
<dbReference type="InterPro" id="IPR025589">
    <property type="entry name" value="Toprim_C_rpt"/>
</dbReference>
<dbReference type="Gene3D" id="1.10.290.10">
    <property type="entry name" value="Topoisomerase I, domain 4"/>
    <property type="match status" value="1"/>
</dbReference>
<evidence type="ECO:0000256" key="3">
    <source>
        <dbReference type="ARBA" id="ARBA00022723"/>
    </source>
</evidence>
<dbReference type="AlphaFoldDB" id="A0A380MVB9"/>
<dbReference type="GO" id="GO:0003677">
    <property type="term" value="F:DNA binding"/>
    <property type="evidence" value="ECO:0007669"/>
    <property type="project" value="UniProtKB-KW"/>
</dbReference>
<dbReference type="Pfam" id="PF01751">
    <property type="entry name" value="Toprim"/>
    <property type="match status" value="1"/>
</dbReference>
<feature type="site" description="Interaction with DNA" evidence="8">
    <location>
        <position position="494"/>
    </location>
</feature>
<dbReference type="OrthoDB" id="9804262at2"/>
<dbReference type="InterPro" id="IPR005733">
    <property type="entry name" value="TopoI_bac-type"/>
</dbReference>
<keyword evidence="3" id="KW-0479">Metal-binding</keyword>
<protein>
    <recommendedName>
        <fullName evidence="8">DNA topoisomerase 1</fullName>
        <ecNumber evidence="8">5.6.2.1</ecNumber>
    </recommendedName>
    <alternativeName>
        <fullName evidence="8">DNA topoisomerase I</fullName>
    </alternativeName>
</protein>
<dbReference type="SMART" id="SM00436">
    <property type="entry name" value="TOP1Bc"/>
    <property type="match status" value="1"/>
</dbReference>
<dbReference type="PRINTS" id="PR00417">
    <property type="entry name" value="PRTPISMRASEI"/>
</dbReference>
<organism evidence="12 13">
    <name type="scientific">Suttonella indologenes</name>
    <dbReference type="NCBI Taxonomy" id="13276"/>
    <lineage>
        <taxon>Bacteria</taxon>
        <taxon>Pseudomonadati</taxon>
        <taxon>Pseudomonadota</taxon>
        <taxon>Gammaproteobacteria</taxon>
        <taxon>Cardiobacteriales</taxon>
        <taxon>Cardiobacteriaceae</taxon>
        <taxon>Suttonella</taxon>
    </lineage>
</organism>
<dbReference type="SUPFAM" id="SSF56712">
    <property type="entry name" value="Prokaryotic type I DNA topoisomerase"/>
    <property type="match status" value="1"/>
</dbReference>
<dbReference type="InterPro" id="IPR003602">
    <property type="entry name" value="Topo_IA_DNA-bd_dom"/>
</dbReference>
<dbReference type="SMART" id="SM00493">
    <property type="entry name" value="TOPRIM"/>
    <property type="match status" value="1"/>
</dbReference>
<dbReference type="InterPro" id="IPR013497">
    <property type="entry name" value="Topo_IA_cen"/>
</dbReference>
<feature type="site" description="Interaction with DNA" evidence="8">
    <location>
        <position position="144"/>
    </location>
</feature>
<dbReference type="InterPro" id="IPR003601">
    <property type="entry name" value="Topo_IA_2"/>
</dbReference>
<feature type="region of interest" description="Interaction with DNA" evidence="8">
    <location>
        <begin position="167"/>
        <end position="172"/>
    </location>
</feature>
<dbReference type="InterPro" id="IPR023405">
    <property type="entry name" value="Topo_IA_core_domain"/>
</dbReference>
<feature type="site" description="Interaction with DNA" evidence="8">
    <location>
        <position position="147"/>
    </location>
</feature>
<dbReference type="GO" id="GO:0046872">
    <property type="term" value="F:metal ion binding"/>
    <property type="evidence" value="ECO:0007669"/>
    <property type="project" value="UniProtKB-KW"/>
</dbReference>
<dbReference type="PROSITE" id="PS00396">
    <property type="entry name" value="TOPO_IA_1"/>
    <property type="match status" value="1"/>
</dbReference>
<dbReference type="PROSITE" id="PS52039">
    <property type="entry name" value="TOPO_IA_2"/>
    <property type="match status" value="1"/>
</dbReference>
<dbReference type="EC" id="5.6.2.1" evidence="8"/>
<evidence type="ECO:0000256" key="6">
    <source>
        <dbReference type="ARBA" id="ARBA00023125"/>
    </source>
</evidence>
<comment type="function">
    <text evidence="8">Releases the supercoiling and torsional tension of DNA, which is introduced during the DNA replication and transcription, by transiently cleaving and rejoining one strand of the DNA duplex. Introduces a single-strand break via transesterification at a target site in duplex DNA. The scissile phosphodiester is attacked by the catalytic tyrosine of the enzyme, resulting in the formation of a DNA-(5'-phosphotyrosyl)-enzyme intermediate and the expulsion of a 3'-OH DNA strand. The free DNA strand then undergoes passage around the unbroken strand, thus removing DNA supercoils. Finally, in the religation step, the DNA 3'-OH attacks the covalent intermediate to expel the active-site tyrosine and restore the DNA phosphodiester backbone.</text>
</comment>
<evidence type="ECO:0000256" key="8">
    <source>
        <dbReference type="HAMAP-Rule" id="MF_00952"/>
    </source>
</evidence>
<dbReference type="RefSeq" id="WP_115218098.1">
    <property type="nucleotide sequence ID" value="NZ_UHIA01000004.1"/>
</dbReference>
<keyword evidence="6 8" id="KW-0238">DNA-binding</keyword>
<evidence type="ECO:0000256" key="4">
    <source>
        <dbReference type="ARBA" id="ARBA00022842"/>
    </source>
</evidence>
<dbReference type="CDD" id="cd00186">
    <property type="entry name" value="TOP1Ac"/>
    <property type="match status" value="1"/>
</dbReference>
<dbReference type="PANTHER" id="PTHR42785">
    <property type="entry name" value="DNA TOPOISOMERASE, TYPE IA, CORE"/>
    <property type="match status" value="1"/>
</dbReference>
<evidence type="ECO:0000259" key="11">
    <source>
        <dbReference type="PROSITE" id="PS52039"/>
    </source>
</evidence>
<dbReference type="SMART" id="SM00437">
    <property type="entry name" value="TOP1Ac"/>
    <property type="match status" value="1"/>
</dbReference>
<evidence type="ECO:0000256" key="5">
    <source>
        <dbReference type="ARBA" id="ARBA00023029"/>
    </source>
</evidence>
<dbReference type="InterPro" id="IPR034149">
    <property type="entry name" value="TOPRIM_TopoI"/>
</dbReference>
<dbReference type="PANTHER" id="PTHR42785:SF1">
    <property type="entry name" value="DNA TOPOISOMERASE"/>
    <property type="match status" value="1"/>
</dbReference>
<evidence type="ECO:0000256" key="2">
    <source>
        <dbReference type="ARBA" id="ARBA00009446"/>
    </source>
</evidence>
<comment type="similarity">
    <text evidence="2 8">Belongs to the type IA topoisomerase family.</text>
</comment>
<dbReference type="InterPro" id="IPR013825">
    <property type="entry name" value="Topo_IA_cen_sub2"/>
</dbReference>
<dbReference type="GO" id="GO:0003917">
    <property type="term" value="F:DNA topoisomerase type I (single strand cut, ATP-independent) activity"/>
    <property type="evidence" value="ECO:0007669"/>
    <property type="project" value="UniProtKB-UniRule"/>
</dbReference>
<dbReference type="Pfam" id="PF13368">
    <property type="entry name" value="Toprim_C_rpt"/>
    <property type="match status" value="3"/>
</dbReference>
<evidence type="ECO:0000313" key="13">
    <source>
        <dbReference type="Proteomes" id="UP000254575"/>
    </source>
</evidence>
<evidence type="ECO:0000313" key="12">
    <source>
        <dbReference type="EMBL" id="SUO95996.1"/>
    </source>
</evidence>
<dbReference type="CDD" id="cd03363">
    <property type="entry name" value="TOPRIM_TopoIA_TopoI"/>
    <property type="match status" value="1"/>
</dbReference>
<feature type="domain" description="Toprim" evidence="10">
    <location>
        <begin position="3"/>
        <end position="113"/>
    </location>
</feature>
<evidence type="ECO:0000259" key="10">
    <source>
        <dbReference type="PROSITE" id="PS50880"/>
    </source>
</evidence>
<comment type="caution">
    <text evidence="8">Lacks conserved residue(s) required for the propagation of feature annotation.</text>
</comment>
<dbReference type="EMBL" id="UHIA01000004">
    <property type="protein sequence ID" value="SUO95996.1"/>
    <property type="molecule type" value="Genomic_DNA"/>
</dbReference>
<sequence length="811" mass="90449">MTKHLLIVESPAKAKTLHKYLGADYEVLASYGHVRDLVPKNGAVDPEKDFAMNYEVIDRNAKHVSNIVKALKGADSLLLATDPDREGEAISWHLYELLKEKGALDDKNVQRVVFHEITKAAILHAVENPRGIAMDLVNAQQARRALDYLVGFNLSPLLWRKVQPGLSAGRVQSPALRMIVEREREIEAFKTEEYWKIAAANLFGKQAFQAGLSVFAGKKVEQFSFTDEAAAQAAIAALKQAANGVLQVIEVQAKDRRRNPAAPFITSTLQQEAARKLRFSAQRTMRVAQKLYEEGCITYMRTDSVNLAKEAVAAIRELIQSQYGQTFLPKTAPTYSTKSKNAQEAHEAIRPTDIRIEAGQLPADMGGDERKLYDLIRKRTLASQMSPAIMEQVSIDMQAGSAEHQFRATGSTIKFSGFMSVYLEDQDDVSEEEGGILPALKAGDEVQVQDILGTQHFTAPPPRYSEASLIKALEEKGIGRPSTYASIISTLMNREYVEMDNRRFIPTTIGKVVNDFLTNHFERYVDYDFTANLEDELDAVSRGEMQWKPLLAEFWQHFHGQIEEKKDISREEVMQARELGTDPKSGKPISVRFGRFGPFVQRGSKDDENKPDFASIPPEWNFEQITLEQALELFKLPRVLGHSEEDGEIVTNLGRFGPYVRFGKKYVSLPKEENPFTISFERALELIAEKKALDAQKYIKEIKNGDEILQVLNGRFGPYVTNGTINASIPKTFTPEEVDLAQALELLEKAKERKAKRGASGKTASKSKTTAKISKTAAAESKAAAKKTTKTTATKVAKKSGAKTVKNKTQE</sequence>
<dbReference type="HAMAP" id="MF_00952">
    <property type="entry name" value="Topoisom_1_prok"/>
    <property type="match status" value="1"/>
</dbReference>
<feature type="region of interest" description="Disordered" evidence="9">
    <location>
        <begin position="752"/>
        <end position="811"/>
    </location>
</feature>
<evidence type="ECO:0000256" key="1">
    <source>
        <dbReference type="ARBA" id="ARBA00000213"/>
    </source>
</evidence>
<comment type="subunit">
    <text evidence="8">Monomer.</text>
</comment>
<feature type="site" description="Interaction with DNA" evidence="8">
    <location>
        <position position="301"/>
    </location>
</feature>
<feature type="active site" description="O-(5'-phospho-DNA)-tyrosine intermediate" evidence="8">
    <location>
        <position position="299"/>
    </location>
</feature>
<feature type="site" description="Interaction with DNA" evidence="8">
    <location>
        <position position="159"/>
    </location>
</feature>
<keyword evidence="4" id="KW-0460">Magnesium</keyword>
<evidence type="ECO:0000256" key="7">
    <source>
        <dbReference type="ARBA" id="ARBA00023235"/>
    </source>
</evidence>
<dbReference type="InterPro" id="IPR006171">
    <property type="entry name" value="TOPRIM_dom"/>
</dbReference>
<dbReference type="Gene3D" id="2.70.20.10">
    <property type="entry name" value="Topoisomerase I, domain 3"/>
    <property type="match status" value="1"/>
</dbReference>
<feature type="site" description="Interaction with DNA" evidence="8">
    <location>
        <position position="143"/>
    </location>
</feature>
<comment type="catalytic activity">
    <reaction evidence="1 8">
        <text>ATP-independent breakage of single-stranded DNA, followed by passage and rejoining.</text>
        <dbReference type="EC" id="5.6.2.1"/>
    </reaction>
</comment>
<keyword evidence="13" id="KW-1185">Reference proteome</keyword>
<proteinExistence type="inferred from homology"/>
<keyword evidence="5 8" id="KW-0799">Topoisomerase</keyword>
<accession>A0A380MVB9</accession>
<feature type="site" description="Interaction with DNA" evidence="8">
    <location>
        <position position="33"/>
    </location>
</feature>
<dbReference type="PROSITE" id="PS50880">
    <property type="entry name" value="TOPRIM"/>
    <property type="match status" value="1"/>
</dbReference>
<dbReference type="GO" id="GO:0006265">
    <property type="term" value="P:DNA topological change"/>
    <property type="evidence" value="ECO:0007669"/>
    <property type="project" value="UniProtKB-UniRule"/>
</dbReference>
<dbReference type="InterPro" id="IPR013824">
    <property type="entry name" value="Topo_IA_cen_sub1"/>
</dbReference>
<dbReference type="Gene3D" id="1.10.460.10">
    <property type="entry name" value="Topoisomerase I, domain 2"/>
    <property type="match status" value="1"/>
</dbReference>
<feature type="compositionally biased region" description="Low complexity" evidence="9">
    <location>
        <begin position="760"/>
        <end position="782"/>
    </location>
</feature>